<gene>
    <name evidence="2" type="ORF">UFOVP1084_23</name>
    <name evidence="3" type="ORF">UFOVP1328_55</name>
    <name evidence="4" type="ORF">UFOVP1532_23</name>
</gene>
<feature type="transmembrane region" description="Helical" evidence="1">
    <location>
        <begin position="129"/>
        <end position="147"/>
    </location>
</feature>
<feature type="transmembrane region" description="Helical" evidence="1">
    <location>
        <begin position="103"/>
        <end position="123"/>
    </location>
</feature>
<reference evidence="2" key="1">
    <citation type="submission" date="2020-05" db="EMBL/GenBank/DDBJ databases">
        <authorList>
            <person name="Chiriac C."/>
            <person name="Salcher M."/>
            <person name="Ghai R."/>
            <person name="Kavagutti S V."/>
        </authorList>
    </citation>
    <scope>NUCLEOTIDE SEQUENCE</scope>
</reference>
<keyword evidence="1" id="KW-0472">Membrane</keyword>
<evidence type="ECO:0000313" key="2">
    <source>
        <dbReference type="EMBL" id="CAB4182886.1"/>
    </source>
</evidence>
<organism evidence="2">
    <name type="scientific">uncultured Caudovirales phage</name>
    <dbReference type="NCBI Taxonomy" id="2100421"/>
    <lineage>
        <taxon>Viruses</taxon>
        <taxon>Duplodnaviria</taxon>
        <taxon>Heunggongvirae</taxon>
        <taxon>Uroviricota</taxon>
        <taxon>Caudoviricetes</taxon>
        <taxon>Peduoviridae</taxon>
        <taxon>Maltschvirus</taxon>
        <taxon>Maltschvirus maltsch</taxon>
    </lineage>
</organism>
<dbReference type="EMBL" id="LR798385">
    <property type="protein sequence ID" value="CAB5228340.1"/>
    <property type="molecule type" value="Genomic_DNA"/>
</dbReference>
<sequence>MPRSSLLVSPLLPLAYRRPRVGGSLGLFVPRPLLGVSLPLPYSPRPVFWPCLSAAGVAVSCVPGVPHYGTRRCDNLRLLDSLIRLVCRTNAVSVRTSDVLPSLLTFLVCLYSIIFVLSVYLPAKILSVVTFPVYGSSVVAFTSLTLYPKGSSFGTPIQPQIALCEQLSHYANSHLFWVSYGE</sequence>
<accession>A0A6J5QK67</accession>
<feature type="transmembrane region" description="Helical" evidence="1">
    <location>
        <begin position="47"/>
        <end position="68"/>
    </location>
</feature>
<keyword evidence="1" id="KW-1133">Transmembrane helix</keyword>
<name>A0A6J5QK67_9CAUD</name>
<keyword evidence="1" id="KW-0812">Transmembrane</keyword>
<dbReference type="EMBL" id="LR797278">
    <property type="protein sequence ID" value="CAB4199545.1"/>
    <property type="molecule type" value="Genomic_DNA"/>
</dbReference>
<protein>
    <submittedName>
        <fullName evidence="2">Uncharacterized protein</fullName>
    </submittedName>
</protein>
<proteinExistence type="predicted"/>
<dbReference type="EMBL" id="LR797042">
    <property type="protein sequence ID" value="CAB4182886.1"/>
    <property type="molecule type" value="Genomic_DNA"/>
</dbReference>
<evidence type="ECO:0000313" key="3">
    <source>
        <dbReference type="EMBL" id="CAB4199545.1"/>
    </source>
</evidence>
<evidence type="ECO:0000313" key="4">
    <source>
        <dbReference type="EMBL" id="CAB5228340.1"/>
    </source>
</evidence>
<evidence type="ECO:0000256" key="1">
    <source>
        <dbReference type="SAM" id="Phobius"/>
    </source>
</evidence>